<evidence type="ECO:0000256" key="1">
    <source>
        <dbReference type="SAM" id="SignalP"/>
    </source>
</evidence>
<feature type="signal peptide" evidence="1">
    <location>
        <begin position="1"/>
        <end position="19"/>
    </location>
</feature>
<keyword evidence="3" id="KW-1185">Reference proteome</keyword>
<feature type="chain" id="PRO_5035828562" evidence="1">
    <location>
        <begin position="20"/>
        <end position="162"/>
    </location>
</feature>
<proteinExistence type="predicted"/>
<gene>
    <name evidence="2" type="ORF">PAPOLLO_LOCUS651</name>
</gene>
<keyword evidence="1" id="KW-0732">Signal</keyword>
<accession>A0A8S3VZ76</accession>
<sequence>MLSSRILLILIATYYGVMSIPHLEKRSLGELNHVNTQTIKHEIQKMVPIVPIHIGIETVKTETKKGRNLPISIYDRNYPHQLYVSNLHFPVHINQYVPVHDLTVIPLHAVHKNSNIAFKVSERSNGDDESVNNYRNPLGGYGAGWFYGGHGAGHGFHYAYGW</sequence>
<organism evidence="2 3">
    <name type="scientific">Parnassius apollo</name>
    <name type="common">Apollo butterfly</name>
    <name type="synonym">Papilio apollo</name>
    <dbReference type="NCBI Taxonomy" id="110799"/>
    <lineage>
        <taxon>Eukaryota</taxon>
        <taxon>Metazoa</taxon>
        <taxon>Ecdysozoa</taxon>
        <taxon>Arthropoda</taxon>
        <taxon>Hexapoda</taxon>
        <taxon>Insecta</taxon>
        <taxon>Pterygota</taxon>
        <taxon>Neoptera</taxon>
        <taxon>Endopterygota</taxon>
        <taxon>Lepidoptera</taxon>
        <taxon>Glossata</taxon>
        <taxon>Ditrysia</taxon>
        <taxon>Papilionoidea</taxon>
        <taxon>Papilionidae</taxon>
        <taxon>Parnassiinae</taxon>
        <taxon>Parnassini</taxon>
        <taxon>Parnassius</taxon>
        <taxon>Parnassius</taxon>
    </lineage>
</organism>
<dbReference type="EMBL" id="CAJQZP010000023">
    <property type="protein sequence ID" value="CAG4933286.1"/>
    <property type="molecule type" value="Genomic_DNA"/>
</dbReference>
<evidence type="ECO:0000313" key="3">
    <source>
        <dbReference type="Proteomes" id="UP000691718"/>
    </source>
</evidence>
<comment type="caution">
    <text evidence="2">The sequence shown here is derived from an EMBL/GenBank/DDBJ whole genome shotgun (WGS) entry which is preliminary data.</text>
</comment>
<protein>
    <submittedName>
        <fullName evidence="2">(apollo) hypothetical protein</fullName>
    </submittedName>
</protein>
<name>A0A8S3VZ76_PARAO</name>
<evidence type="ECO:0000313" key="2">
    <source>
        <dbReference type="EMBL" id="CAG4933286.1"/>
    </source>
</evidence>
<dbReference type="OrthoDB" id="7377407at2759"/>
<dbReference type="AlphaFoldDB" id="A0A8S3VZ76"/>
<dbReference type="Proteomes" id="UP000691718">
    <property type="component" value="Unassembled WGS sequence"/>
</dbReference>
<reference evidence="2" key="1">
    <citation type="submission" date="2021-04" db="EMBL/GenBank/DDBJ databases">
        <authorList>
            <person name="Tunstrom K."/>
        </authorList>
    </citation>
    <scope>NUCLEOTIDE SEQUENCE</scope>
</reference>